<feature type="transmembrane region" description="Helical" evidence="6">
    <location>
        <begin position="128"/>
        <end position="150"/>
    </location>
</feature>
<keyword evidence="3 6" id="KW-0812">Transmembrane</keyword>
<feature type="transmembrane region" description="Helical" evidence="6">
    <location>
        <begin position="272"/>
        <end position="288"/>
    </location>
</feature>
<dbReference type="PANTHER" id="PTHR32322">
    <property type="entry name" value="INNER MEMBRANE TRANSPORTER"/>
    <property type="match status" value="1"/>
</dbReference>
<name>A0A6J4PWV7_9ACTN</name>
<evidence type="ECO:0000256" key="5">
    <source>
        <dbReference type="ARBA" id="ARBA00023136"/>
    </source>
</evidence>
<keyword evidence="4 6" id="KW-1133">Transmembrane helix</keyword>
<dbReference type="InterPro" id="IPR037185">
    <property type="entry name" value="EmrE-like"/>
</dbReference>
<comment type="subcellular location">
    <subcellularLocation>
        <location evidence="1">Membrane</location>
        <topology evidence="1">Multi-pass membrane protein</topology>
    </subcellularLocation>
</comment>
<dbReference type="AlphaFoldDB" id="A0A6J4PWV7"/>
<feature type="transmembrane region" description="Helical" evidence="6">
    <location>
        <begin position="182"/>
        <end position="202"/>
    </location>
</feature>
<evidence type="ECO:0000256" key="3">
    <source>
        <dbReference type="ARBA" id="ARBA00022692"/>
    </source>
</evidence>
<accession>A0A6J4PWV7</accession>
<sequence length="291" mass="30115">MNGDKRSALLSEASLLSAAIALGTNPVAVKYAVGDIPPLPFVALRFTCAGLVVLAFLLFLGSGVRLKRKHVLPMAGLGLVGVGLNNVMFTFGVELTSASNTALIYATPPLWGMLLGFTLGLERPRLRGVLGILLAMLGVGVIVYGGLGGGGLQGDVLVAGAALCWGSYTALSIFLLRDYSPLAVAGYTMLFAGLAVLPLGALDLVQADWGAVSVGAWAAAAYSALAVAAFGFSAWQWGISRIGANRVLVYQYVITLTGVLSGVLLLREGLGKEQLIGAAIIFCGVYLGRRQ</sequence>
<dbReference type="InterPro" id="IPR050638">
    <property type="entry name" value="AA-Vitamin_Transporters"/>
</dbReference>
<dbReference type="Pfam" id="PF00892">
    <property type="entry name" value="EamA"/>
    <property type="match status" value="2"/>
</dbReference>
<evidence type="ECO:0000259" key="7">
    <source>
        <dbReference type="Pfam" id="PF00892"/>
    </source>
</evidence>
<feature type="domain" description="EamA" evidence="7">
    <location>
        <begin position="15"/>
        <end position="143"/>
    </location>
</feature>
<gene>
    <name evidence="8" type="ORF">AVDCRST_MAG78-1399</name>
</gene>
<keyword evidence="5 6" id="KW-0472">Membrane</keyword>
<feature type="transmembrane region" description="Helical" evidence="6">
    <location>
        <begin position="214"/>
        <end position="235"/>
    </location>
</feature>
<feature type="transmembrane region" description="Helical" evidence="6">
    <location>
        <begin position="156"/>
        <end position="175"/>
    </location>
</feature>
<evidence type="ECO:0000256" key="4">
    <source>
        <dbReference type="ARBA" id="ARBA00022989"/>
    </source>
</evidence>
<feature type="transmembrane region" description="Helical" evidence="6">
    <location>
        <begin position="39"/>
        <end position="59"/>
    </location>
</feature>
<feature type="transmembrane region" description="Helical" evidence="6">
    <location>
        <begin position="71"/>
        <end position="91"/>
    </location>
</feature>
<dbReference type="PANTHER" id="PTHR32322:SF2">
    <property type="entry name" value="EAMA DOMAIN-CONTAINING PROTEIN"/>
    <property type="match status" value="1"/>
</dbReference>
<dbReference type="EMBL" id="CADCVB010000095">
    <property type="protein sequence ID" value="CAA9426733.1"/>
    <property type="molecule type" value="Genomic_DNA"/>
</dbReference>
<evidence type="ECO:0000256" key="2">
    <source>
        <dbReference type="ARBA" id="ARBA00007362"/>
    </source>
</evidence>
<protein>
    <submittedName>
        <fullName evidence="8">Permease of the drug/metabolite transporter (DMT) superfamily</fullName>
    </submittedName>
</protein>
<dbReference type="InterPro" id="IPR000620">
    <property type="entry name" value="EamA_dom"/>
</dbReference>
<reference evidence="8" key="1">
    <citation type="submission" date="2020-02" db="EMBL/GenBank/DDBJ databases">
        <authorList>
            <person name="Meier V. D."/>
        </authorList>
    </citation>
    <scope>NUCLEOTIDE SEQUENCE</scope>
    <source>
        <strain evidence="8">AVDCRST_MAG78</strain>
    </source>
</reference>
<proteinExistence type="inferred from homology"/>
<evidence type="ECO:0000256" key="1">
    <source>
        <dbReference type="ARBA" id="ARBA00004141"/>
    </source>
</evidence>
<dbReference type="SUPFAM" id="SSF103481">
    <property type="entry name" value="Multidrug resistance efflux transporter EmrE"/>
    <property type="match status" value="2"/>
</dbReference>
<feature type="transmembrane region" description="Helical" evidence="6">
    <location>
        <begin position="103"/>
        <end position="121"/>
    </location>
</feature>
<feature type="transmembrane region" description="Helical" evidence="6">
    <location>
        <begin position="247"/>
        <end position="266"/>
    </location>
</feature>
<organism evidence="8">
    <name type="scientific">uncultured Rubrobacteraceae bacterium</name>
    <dbReference type="NCBI Taxonomy" id="349277"/>
    <lineage>
        <taxon>Bacteria</taxon>
        <taxon>Bacillati</taxon>
        <taxon>Actinomycetota</taxon>
        <taxon>Rubrobacteria</taxon>
        <taxon>Rubrobacterales</taxon>
        <taxon>Rubrobacteraceae</taxon>
        <taxon>environmental samples</taxon>
    </lineage>
</organism>
<evidence type="ECO:0000256" key="6">
    <source>
        <dbReference type="SAM" id="Phobius"/>
    </source>
</evidence>
<dbReference type="GO" id="GO:0016020">
    <property type="term" value="C:membrane"/>
    <property type="evidence" value="ECO:0007669"/>
    <property type="project" value="UniProtKB-SubCell"/>
</dbReference>
<comment type="similarity">
    <text evidence="2">Belongs to the EamA transporter family.</text>
</comment>
<evidence type="ECO:0000313" key="8">
    <source>
        <dbReference type="EMBL" id="CAA9426733.1"/>
    </source>
</evidence>
<feature type="domain" description="EamA" evidence="7">
    <location>
        <begin position="154"/>
        <end position="287"/>
    </location>
</feature>